<dbReference type="AlphaFoldDB" id="A0A377Q9H9"/>
<accession>A0A377Q9H9</accession>
<evidence type="ECO:0000259" key="1">
    <source>
        <dbReference type="Pfam" id="PF17775"/>
    </source>
</evidence>
<dbReference type="InterPro" id="IPR048469">
    <property type="entry name" value="YchJ-like_M"/>
</dbReference>
<dbReference type="InterPro" id="IPR032710">
    <property type="entry name" value="NTF2-like_dom_sf"/>
</dbReference>
<name>A0A377Q9H9_9NEIS</name>
<dbReference type="EMBL" id="SMBT01000022">
    <property type="protein sequence ID" value="TCU81422.1"/>
    <property type="molecule type" value="Genomic_DNA"/>
</dbReference>
<evidence type="ECO:0000313" key="2">
    <source>
        <dbReference type="EMBL" id="STQ91934.1"/>
    </source>
</evidence>
<dbReference type="EMBL" id="UGHR01000001">
    <property type="protein sequence ID" value="STQ91934.1"/>
    <property type="molecule type" value="Genomic_DNA"/>
</dbReference>
<reference evidence="2 4" key="1">
    <citation type="submission" date="2018-06" db="EMBL/GenBank/DDBJ databases">
        <authorList>
            <consortium name="Pathogen Informatics"/>
            <person name="Doyle S."/>
        </authorList>
    </citation>
    <scope>NUCLEOTIDE SEQUENCE [LARGE SCALE GENOMIC DNA]</scope>
    <source>
        <strain evidence="2 4">NCTC11159</strain>
    </source>
</reference>
<sequence>MTQCPCGSKQNFSECCGPIIAGTPAVTAEALMRSRYTAFVQGSLDHIERTHAPEVRADFNRAEAERLSEECEWRRLDIRRAIETGDTAQVEFVIRFKRDQQEMIQAELASFRREDGQWFYISGELNPKEPQRHVTKVGRNDPCHCGSGKKAKKCCGTTTVIDIDEQD</sequence>
<protein>
    <submittedName>
        <fullName evidence="2">Predicted metal-binding protein related to the C-terminal domain of SecA</fullName>
    </submittedName>
    <submittedName>
        <fullName evidence="3">SEC-C motif-containing protein</fullName>
    </submittedName>
</protein>
<dbReference type="Gene3D" id="3.10.450.50">
    <property type="match status" value="1"/>
</dbReference>
<dbReference type="Pfam" id="PF02810">
    <property type="entry name" value="SEC-C"/>
    <property type="match status" value="2"/>
</dbReference>
<reference evidence="3 5" key="2">
    <citation type="submission" date="2019-03" db="EMBL/GenBank/DDBJ databases">
        <title>Genomic Encyclopedia of Type Strains, Phase IV (KMG-IV): sequencing the most valuable type-strain genomes for metagenomic binning, comparative biology and taxonomic classification.</title>
        <authorList>
            <person name="Goeker M."/>
        </authorList>
    </citation>
    <scope>NUCLEOTIDE SEQUENCE [LARGE SCALE GENOMIC DNA]</scope>
    <source>
        <strain evidence="3 5">DSM 3764</strain>
    </source>
</reference>
<dbReference type="SUPFAM" id="SSF54427">
    <property type="entry name" value="NTF2-like"/>
    <property type="match status" value="1"/>
</dbReference>
<dbReference type="InterPro" id="IPR004027">
    <property type="entry name" value="SEC_C_motif"/>
</dbReference>
<dbReference type="SUPFAM" id="SSF103642">
    <property type="entry name" value="Sec-C motif"/>
    <property type="match status" value="1"/>
</dbReference>
<dbReference type="OrthoDB" id="21421at2"/>
<dbReference type="Pfam" id="PF17775">
    <property type="entry name" value="YchJ_M-like"/>
    <property type="match status" value="1"/>
</dbReference>
<dbReference type="Proteomes" id="UP000255108">
    <property type="component" value="Unassembled WGS sequence"/>
</dbReference>
<keyword evidence="5" id="KW-1185">Reference proteome</keyword>
<evidence type="ECO:0000313" key="4">
    <source>
        <dbReference type="Proteomes" id="UP000255108"/>
    </source>
</evidence>
<dbReference type="RefSeq" id="WP_115228122.1">
    <property type="nucleotide sequence ID" value="NZ_CAWOLO010000022.1"/>
</dbReference>
<evidence type="ECO:0000313" key="3">
    <source>
        <dbReference type="EMBL" id="TCU81422.1"/>
    </source>
</evidence>
<proteinExistence type="predicted"/>
<gene>
    <name evidence="2" type="primary">ychJ_3</name>
    <name evidence="3" type="ORF">EV682_12260</name>
    <name evidence="2" type="ORF">NCTC11159_03017</name>
</gene>
<feature type="domain" description="YchJ-like middle NTF2-like" evidence="1">
    <location>
        <begin position="27"/>
        <end position="123"/>
    </location>
</feature>
<dbReference type="PANTHER" id="PTHR33747:SF1">
    <property type="entry name" value="ADENYLATE CYCLASE-ASSOCIATED CAP C-TERMINAL DOMAIN-CONTAINING PROTEIN"/>
    <property type="match status" value="1"/>
</dbReference>
<dbReference type="Proteomes" id="UP000295794">
    <property type="component" value="Unassembled WGS sequence"/>
</dbReference>
<organism evidence="2 4">
    <name type="scientific">Iodobacter fluviatilis</name>
    <dbReference type="NCBI Taxonomy" id="537"/>
    <lineage>
        <taxon>Bacteria</taxon>
        <taxon>Pseudomonadati</taxon>
        <taxon>Pseudomonadota</taxon>
        <taxon>Betaproteobacteria</taxon>
        <taxon>Neisseriales</taxon>
        <taxon>Chitinibacteraceae</taxon>
        <taxon>Iodobacter</taxon>
    </lineage>
</organism>
<dbReference type="PANTHER" id="PTHR33747">
    <property type="entry name" value="UPF0225 PROTEIN SCO1677"/>
    <property type="match status" value="1"/>
</dbReference>
<evidence type="ECO:0000313" key="5">
    <source>
        <dbReference type="Proteomes" id="UP000295794"/>
    </source>
</evidence>